<sequence>MRSNKTRHMQMELAVMEASEGTLKWAIKIANLFKRSHRVEATIEDRLERAKAESNLTHFGFGMLSGFLDDRFEALEHLKGTCKYWLIDLTAPEGSHQDELTLIGLLRMVISFCFRGKVFPLVSKVSSKGVQNVRYRNHPTRRRATCCIVASEGLAKGTYI</sequence>
<proteinExistence type="predicted"/>
<evidence type="ECO:0000313" key="2">
    <source>
        <dbReference type="EnsemblMetazoa" id="ASIC014463-PA"/>
    </source>
</evidence>
<accession>A0A084W8D3</accession>
<name>A0A084W8D3_ANOSI</name>
<gene>
    <name evidence="1" type="ORF">ZHAS_00014463</name>
</gene>
<dbReference type="EnsemblMetazoa" id="ASIC014463-RA">
    <property type="protein sequence ID" value="ASIC014463-PA"/>
    <property type="gene ID" value="ASIC014463"/>
</dbReference>
<dbReference type="VEuPathDB" id="VectorBase:ASIC014463"/>
<dbReference type="EMBL" id="KE525318">
    <property type="protein sequence ID" value="KFB46477.1"/>
    <property type="molecule type" value="Genomic_DNA"/>
</dbReference>
<dbReference type="AlphaFoldDB" id="A0A084W8D3"/>
<reference evidence="2" key="2">
    <citation type="submission" date="2020-05" db="UniProtKB">
        <authorList>
            <consortium name="EnsemblMetazoa"/>
        </authorList>
    </citation>
    <scope>IDENTIFICATION</scope>
</reference>
<keyword evidence="3" id="KW-1185">Reference proteome</keyword>
<organism evidence="1">
    <name type="scientific">Anopheles sinensis</name>
    <name type="common">Mosquito</name>
    <dbReference type="NCBI Taxonomy" id="74873"/>
    <lineage>
        <taxon>Eukaryota</taxon>
        <taxon>Metazoa</taxon>
        <taxon>Ecdysozoa</taxon>
        <taxon>Arthropoda</taxon>
        <taxon>Hexapoda</taxon>
        <taxon>Insecta</taxon>
        <taxon>Pterygota</taxon>
        <taxon>Neoptera</taxon>
        <taxon>Endopterygota</taxon>
        <taxon>Diptera</taxon>
        <taxon>Nematocera</taxon>
        <taxon>Culicoidea</taxon>
        <taxon>Culicidae</taxon>
        <taxon>Anophelinae</taxon>
        <taxon>Anopheles</taxon>
    </lineage>
</organism>
<reference evidence="1 3" key="1">
    <citation type="journal article" date="2014" name="BMC Genomics">
        <title>Genome sequence of Anopheles sinensis provides insight into genetics basis of mosquito competence for malaria parasites.</title>
        <authorList>
            <person name="Zhou D."/>
            <person name="Zhang D."/>
            <person name="Ding G."/>
            <person name="Shi L."/>
            <person name="Hou Q."/>
            <person name="Ye Y."/>
            <person name="Xu Y."/>
            <person name="Zhou H."/>
            <person name="Xiong C."/>
            <person name="Li S."/>
            <person name="Yu J."/>
            <person name="Hong S."/>
            <person name="Yu X."/>
            <person name="Zou P."/>
            <person name="Chen C."/>
            <person name="Chang X."/>
            <person name="Wang W."/>
            <person name="Lv Y."/>
            <person name="Sun Y."/>
            <person name="Ma L."/>
            <person name="Shen B."/>
            <person name="Zhu C."/>
        </authorList>
    </citation>
    <scope>NUCLEOTIDE SEQUENCE [LARGE SCALE GENOMIC DNA]</scope>
</reference>
<dbReference type="EMBL" id="ATLV01021413">
    <property type="status" value="NOT_ANNOTATED_CDS"/>
    <property type="molecule type" value="Genomic_DNA"/>
</dbReference>
<evidence type="ECO:0000313" key="1">
    <source>
        <dbReference type="EMBL" id="KFB46477.1"/>
    </source>
</evidence>
<protein>
    <submittedName>
        <fullName evidence="1 2">Unconventional myosin-XVIIIa isoform X26</fullName>
    </submittedName>
</protein>
<dbReference type="Proteomes" id="UP000030765">
    <property type="component" value="Unassembled WGS sequence"/>
</dbReference>
<evidence type="ECO:0000313" key="3">
    <source>
        <dbReference type="Proteomes" id="UP000030765"/>
    </source>
</evidence>